<dbReference type="SUPFAM" id="SSF54909">
    <property type="entry name" value="Dimeric alpha+beta barrel"/>
    <property type="match status" value="1"/>
</dbReference>
<evidence type="ECO:0000256" key="9">
    <source>
        <dbReference type="ARBA" id="ARBA00025737"/>
    </source>
</evidence>
<comment type="catalytic activity">
    <reaction evidence="12">
        <text>heme b + 2 H(+) = protoporphyrin IX + Fe(2+)</text>
        <dbReference type="Rhea" id="RHEA:22584"/>
        <dbReference type="ChEBI" id="CHEBI:15378"/>
        <dbReference type="ChEBI" id="CHEBI:29033"/>
        <dbReference type="ChEBI" id="CHEBI:57306"/>
        <dbReference type="ChEBI" id="CHEBI:60344"/>
        <dbReference type="EC" id="4.98.1.1"/>
    </reaction>
    <physiologicalReaction direction="left-to-right" evidence="12">
        <dbReference type="Rhea" id="RHEA:22585"/>
    </physiologicalReaction>
</comment>
<dbReference type="EC" id="1.11.1.-" evidence="13"/>
<dbReference type="PROSITE" id="PS51257">
    <property type="entry name" value="PROKAR_LIPOPROTEIN"/>
    <property type="match status" value="1"/>
</dbReference>
<dbReference type="NCBIfam" id="TIGR01413">
    <property type="entry name" value="Dyp_perox_fam"/>
    <property type="match status" value="1"/>
</dbReference>
<comment type="caution">
    <text evidence="17">The sequence shown here is derived from an EMBL/GenBank/DDBJ whole genome shotgun (WGS) entry which is preliminary data.</text>
</comment>
<comment type="function">
    <text evidence="13">Involved in the recovery of exogenous heme iron. Extracts iron from heme while preserving the protoporphyrin ring intact.</text>
</comment>
<feature type="chain" id="PRO_5044979588" description="Deferrochelatase" evidence="13">
    <location>
        <begin position="22"/>
        <end position="406"/>
    </location>
</feature>
<dbReference type="RefSeq" id="WP_343971542.1">
    <property type="nucleotide sequence ID" value="NZ_BAAAJG010000002.1"/>
</dbReference>
<evidence type="ECO:0000256" key="1">
    <source>
        <dbReference type="ARBA" id="ARBA00004196"/>
    </source>
</evidence>
<evidence type="ECO:0000256" key="2">
    <source>
        <dbReference type="ARBA" id="ARBA00022559"/>
    </source>
</evidence>
<dbReference type="PROSITE" id="PS51404">
    <property type="entry name" value="DYP_PEROXIDASE"/>
    <property type="match status" value="1"/>
</dbReference>
<feature type="domain" description="Dyp-type peroxidase C-terminal" evidence="16">
    <location>
        <begin position="215"/>
        <end position="392"/>
    </location>
</feature>
<dbReference type="InterPro" id="IPR006311">
    <property type="entry name" value="TAT_signal"/>
</dbReference>
<dbReference type="InterPro" id="IPR006314">
    <property type="entry name" value="Dyp_peroxidase"/>
</dbReference>
<evidence type="ECO:0000259" key="16">
    <source>
        <dbReference type="Pfam" id="PF20628"/>
    </source>
</evidence>
<organism evidence="17 18">
    <name type="scientific">Pseudonocardia aurantiaca</name>
    <dbReference type="NCBI Taxonomy" id="75290"/>
    <lineage>
        <taxon>Bacteria</taxon>
        <taxon>Bacillati</taxon>
        <taxon>Actinomycetota</taxon>
        <taxon>Actinomycetes</taxon>
        <taxon>Pseudonocardiales</taxon>
        <taxon>Pseudonocardiaceae</taxon>
        <taxon>Pseudonocardia</taxon>
    </lineage>
</organism>
<protein>
    <recommendedName>
        <fullName evidence="10 13">Deferrochelatase</fullName>
        <ecNumber evidence="13">1.11.1.-</ecNumber>
    </recommendedName>
    <alternativeName>
        <fullName evidence="11 13">Peroxidase EfeB</fullName>
    </alternativeName>
</protein>
<evidence type="ECO:0000313" key="18">
    <source>
        <dbReference type="Proteomes" id="UP001597145"/>
    </source>
</evidence>
<comment type="similarity">
    <text evidence="9 13">Belongs to the DyP-type peroxidase family.</text>
</comment>
<keyword evidence="6 13" id="KW-0560">Oxidoreductase</keyword>
<comment type="subcellular location">
    <subcellularLocation>
        <location evidence="1">Cell envelope</location>
    </subcellularLocation>
</comment>
<sequence>MTGGISRRRLFGYAGAGVALAGVTAAAGCAAEAPATTDGVVPFRGPRQAGIVTPAQDRLHFAALDVTTTDRARVRSLLQKWTAAAERMTAGAETAPGGATGGNPVAPPADTGEALGLPASSLTLTFGVGAGLFDRLGLDPALRPAGLAELPQFTGDQLDPALSGGDLCIQACADDPQVAVHAVRNLVRMGFGTTTVRWSQLGFGRTSSTSTAQATPRNLFGFKDGSNNLKAEDGTQLDQHVWVQPGDGPAWLEGGSYLVARRIRMHIEIWDRTSLSEQETIIGRTKGEGAPLGAAAEFDPADLSPGSPVPANAHIRLASADALGGVRILRRGYNFVDGSDGQGHLNAGLFFVAFMRNPQTQFVPMQRALANSDKLMEYVEHTGSAVFACPKGLSDGDYWAQRLLEA</sequence>
<evidence type="ECO:0000259" key="15">
    <source>
        <dbReference type="Pfam" id="PF04261"/>
    </source>
</evidence>
<keyword evidence="4 13" id="KW-0479">Metal-binding</keyword>
<reference evidence="18" key="1">
    <citation type="journal article" date="2019" name="Int. J. Syst. Evol. Microbiol.">
        <title>The Global Catalogue of Microorganisms (GCM) 10K type strain sequencing project: providing services to taxonomists for standard genome sequencing and annotation.</title>
        <authorList>
            <consortium name="The Broad Institute Genomics Platform"/>
            <consortium name="The Broad Institute Genome Sequencing Center for Infectious Disease"/>
            <person name="Wu L."/>
            <person name="Ma J."/>
        </authorList>
    </citation>
    <scope>NUCLEOTIDE SEQUENCE [LARGE SCALE GENOMIC DNA]</scope>
    <source>
        <strain evidence="18">JCM 12165</strain>
    </source>
</reference>
<keyword evidence="5 13" id="KW-0732">Signal</keyword>
<dbReference type="NCBIfam" id="TIGR01412">
    <property type="entry name" value="tat_substr_1"/>
    <property type="match status" value="1"/>
</dbReference>
<dbReference type="PROSITE" id="PS51318">
    <property type="entry name" value="TAT"/>
    <property type="match status" value="1"/>
</dbReference>
<feature type="region of interest" description="Disordered" evidence="14">
    <location>
        <begin position="92"/>
        <end position="114"/>
    </location>
</feature>
<keyword evidence="18" id="KW-1185">Reference proteome</keyword>
<feature type="domain" description="Dyp-type peroxidase N-terminal" evidence="15">
    <location>
        <begin position="48"/>
        <end position="203"/>
    </location>
</feature>
<dbReference type="InterPro" id="IPR006313">
    <property type="entry name" value="EfeB/EfeN"/>
</dbReference>
<evidence type="ECO:0000256" key="4">
    <source>
        <dbReference type="ARBA" id="ARBA00022723"/>
    </source>
</evidence>
<evidence type="ECO:0000256" key="3">
    <source>
        <dbReference type="ARBA" id="ARBA00022617"/>
    </source>
</evidence>
<dbReference type="InterPro" id="IPR048327">
    <property type="entry name" value="Dyp_perox_N"/>
</dbReference>
<evidence type="ECO:0000256" key="13">
    <source>
        <dbReference type="RuleBase" id="RU365017"/>
    </source>
</evidence>
<name>A0ABW4FLY2_9PSEU</name>
<keyword evidence="2 13" id="KW-0575">Peroxidase</keyword>
<dbReference type="InterPro" id="IPR048328">
    <property type="entry name" value="Dyp_perox_C"/>
</dbReference>
<accession>A0ABW4FLY2</accession>
<dbReference type="PANTHER" id="PTHR30521">
    <property type="entry name" value="DEFERROCHELATASE/PEROXIDASE"/>
    <property type="match status" value="1"/>
</dbReference>
<gene>
    <name evidence="17" type="primary">efeB</name>
    <name evidence="17" type="ORF">ACFSCY_17045</name>
</gene>
<keyword evidence="3 13" id="KW-0349">Heme</keyword>
<dbReference type="EMBL" id="JBHUCP010000009">
    <property type="protein sequence ID" value="MFD1531147.1"/>
    <property type="molecule type" value="Genomic_DNA"/>
</dbReference>
<keyword evidence="8" id="KW-0456">Lyase</keyword>
<evidence type="ECO:0000256" key="8">
    <source>
        <dbReference type="ARBA" id="ARBA00023239"/>
    </source>
</evidence>
<dbReference type="Pfam" id="PF20628">
    <property type="entry name" value="Dyp_perox_C"/>
    <property type="match status" value="1"/>
</dbReference>
<evidence type="ECO:0000256" key="6">
    <source>
        <dbReference type="ARBA" id="ARBA00023002"/>
    </source>
</evidence>
<dbReference type="Pfam" id="PF04261">
    <property type="entry name" value="Dyp_perox_N"/>
    <property type="match status" value="1"/>
</dbReference>
<evidence type="ECO:0000256" key="11">
    <source>
        <dbReference type="ARBA" id="ARBA00033775"/>
    </source>
</evidence>
<evidence type="ECO:0000256" key="7">
    <source>
        <dbReference type="ARBA" id="ARBA00023004"/>
    </source>
</evidence>
<comment type="cofactor">
    <cofactor evidence="13">
        <name>heme b</name>
        <dbReference type="ChEBI" id="CHEBI:60344"/>
    </cofactor>
    <text evidence="13">Binds 1 heme b (iron(II)-protoporphyrin IX) group non-covalently per subunit.</text>
</comment>
<proteinExistence type="inferred from homology"/>
<evidence type="ECO:0000256" key="12">
    <source>
        <dbReference type="ARBA" id="ARBA00048856"/>
    </source>
</evidence>
<dbReference type="InterPro" id="IPR011008">
    <property type="entry name" value="Dimeric_a/b-barrel"/>
</dbReference>
<keyword evidence="7 13" id="KW-0408">Iron</keyword>
<dbReference type="PANTHER" id="PTHR30521:SF4">
    <property type="entry name" value="DEFERROCHELATASE"/>
    <property type="match status" value="1"/>
</dbReference>
<evidence type="ECO:0000256" key="5">
    <source>
        <dbReference type="ARBA" id="ARBA00022729"/>
    </source>
</evidence>
<dbReference type="Proteomes" id="UP001597145">
    <property type="component" value="Unassembled WGS sequence"/>
</dbReference>
<evidence type="ECO:0000256" key="10">
    <source>
        <dbReference type="ARBA" id="ARBA00033771"/>
    </source>
</evidence>
<evidence type="ECO:0000256" key="14">
    <source>
        <dbReference type="SAM" id="MobiDB-lite"/>
    </source>
</evidence>
<feature type="signal peptide" evidence="13">
    <location>
        <begin position="1"/>
        <end position="21"/>
    </location>
</feature>
<evidence type="ECO:0000313" key="17">
    <source>
        <dbReference type="EMBL" id="MFD1531147.1"/>
    </source>
</evidence>